<feature type="transmembrane region" description="Helical" evidence="5">
    <location>
        <begin position="73"/>
        <end position="91"/>
    </location>
</feature>
<evidence type="ECO:0000256" key="2">
    <source>
        <dbReference type="ARBA" id="ARBA00022692"/>
    </source>
</evidence>
<dbReference type="InParanoid" id="E3LLF9"/>
<evidence type="ECO:0000259" key="6">
    <source>
        <dbReference type="PROSITE" id="PS50262"/>
    </source>
</evidence>
<dbReference type="PROSITE" id="PS50262">
    <property type="entry name" value="G_PROTEIN_RECEP_F1_2"/>
    <property type="match status" value="1"/>
</dbReference>
<dbReference type="InterPro" id="IPR019427">
    <property type="entry name" value="7TM_GPCR_serpentine_rcpt_Srw"/>
</dbReference>
<dbReference type="Gene3D" id="1.20.1070.10">
    <property type="entry name" value="Rhodopsin 7-helix transmembrane proteins"/>
    <property type="match status" value="1"/>
</dbReference>
<feature type="transmembrane region" description="Helical" evidence="5">
    <location>
        <begin position="239"/>
        <end position="257"/>
    </location>
</feature>
<evidence type="ECO:0000256" key="4">
    <source>
        <dbReference type="ARBA" id="ARBA00023136"/>
    </source>
</evidence>
<evidence type="ECO:0000256" key="1">
    <source>
        <dbReference type="ARBA" id="ARBA00004370"/>
    </source>
</evidence>
<organism evidence="8">
    <name type="scientific">Caenorhabditis remanei</name>
    <name type="common">Caenorhabditis vulgaris</name>
    <dbReference type="NCBI Taxonomy" id="31234"/>
    <lineage>
        <taxon>Eukaryota</taxon>
        <taxon>Metazoa</taxon>
        <taxon>Ecdysozoa</taxon>
        <taxon>Nematoda</taxon>
        <taxon>Chromadorea</taxon>
        <taxon>Rhabditida</taxon>
        <taxon>Rhabditina</taxon>
        <taxon>Rhabditomorpha</taxon>
        <taxon>Rhabditoidea</taxon>
        <taxon>Rhabditidae</taxon>
        <taxon>Peloderinae</taxon>
        <taxon>Caenorhabditis</taxon>
    </lineage>
</organism>
<evidence type="ECO:0000313" key="8">
    <source>
        <dbReference type="Proteomes" id="UP000008281"/>
    </source>
</evidence>
<proteinExistence type="predicted"/>
<dbReference type="AlphaFoldDB" id="E3LLF9"/>
<dbReference type="eggNOG" id="ENOG502TFNN">
    <property type="taxonomic scope" value="Eukaryota"/>
</dbReference>
<feature type="transmembrane region" description="Helical" evidence="5">
    <location>
        <begin position="130"/>
        <end position="150"/>
    </location>
</feature>
<dbReference type="InterPro" id="IPR017452">
    <property type="entry name" value="GPCR_Rhodpsn_7TM"/>
</dbReference>
<accession>E3LLF9</accession>
<dbReference type="Proteomes" id="UP000008281">
    <property type="component" value="Unassembled WGS sequence"/>
</dbReference>
<dbReference type="SUPFAM" id="SSF81321">
    <property type="entry name" value="Family A G protein-coupled receptor-like"/>
    <property type="match status" value="1"/>
</dbReference>
<dbReference type="EMBL" id="DS268410">
    <property type="protein sequence ID" value="EFP00205.1"/>
    <property type="molecule type" value="Genomic_DNA"/>
</dbReference>
<dbReference type="OrthoDB" id="5863206at2759"/>
<dbReference type="CDD" id="cd14978">
    <property type="entry name" value="7tmA_FMRFamide_R-like"/>
    <property type="match status" value="1"/>
</dbReference>
<keyword evidence="3 5" id="KW-1133">Transmembrane helix</keyword>
<gene>
    <name evidence="7" type="ORF">CRE_18710</name>
</gene>
<feature type="transmembrane region" description="Helical" evidence="5">
    <location>
        <begin position="162"/>
        <end position="183"/>
    </location>
</feature>
<name>E3LLF9_CAERE</name>
<dbReference type="GO" id="GO:0008528">
    <property type="term" value="F:G protein-coupled peptide receptor activity"/>
    <property type="evidence" value="ECO:0007669"/>
    <property type="project" value="InterPro"/>
</dbReference>
<reference evidence="7" key="1">
    <citation type="submission" date="2007-07" db="EMBL/GenBank/DDBJ databases">
        <title>PCAP assembly of the Caenorhabditis remanei genome.</title>
        <authorList>
            <consortium name="The Caenorhabditis remanei Sequencing Consortium"/>
            <person name="Wilson R.K."/>
        </authorList>
    </citation>
    <scope>NUCLEOTIDE SEQUENCE [LARGE SCALE GENOMIC DNA]</scope>
    <source>
        <strain evidence="7">PB4641</strain>
    </source>
</reference>
<feature type="transmembrane region" description="Helical" evidence="5">
    <location>
        <begin position="43"/>
        <end position="61"/>
    </location>
</feature>
<keyword evidence="8" id="KW-1185">Reference proteome</keyword>
<keyword evidence="2 5" id="KW-0812">Transmembrane</keyword>
<feature type="transmembrane region" description="Helical" evidence="5">
    <location>
        <begin position="320"/>
        <end position="342"/>
    </location>
</feature>
<dbReference type="PANTHER" id="PTHR22751">
    <property type="entry name" value="G-PROTEIN COUPLED RECEPTOR-RELATED"/>
    <property type="match status" value="1"/>
</dbReference>
<evidence type="ECO:0000313" key="7">
    <source>
        <dbReference type="EMBL" id="EFP00205.1"/>
    </source>
</evidence>
<dbReference type="STRING" id="31234.E3LLF9"/>
<sequence length="392" mass="45133">METSTTSYDAATFLFPNFENSTRMKFYEFVNFLDVAAHPILDIQLYVSIFGVVITVFHLFILTRRSMLTSSVMSIMIGIAISDWISMITLIESNNKFLDTKGDACRPSLSLFYLQTYWISLIVRDLFRRVSTWLGLLMALFRYLVLRFVTSSGFQTLSEPRFGFFTVIGAFMLSCCFSIFYYFRYEIYQEGTWMPMKNCTSVDLSTSLPVYGQKHSFLFAYNSGIVGKVYMFLNGVSSKILPCIFLPILTLLLIVELKRTEKIRQAKNFSKASSSGTERTTALVIFMAVLFFIVELPIGITVALQVSYTDVGYWWLATYVQHFCNTVFAISASLHCVICFLMSSQYRKTFGKIFQRQVTFLYYKFEETKIFAEDYIGGEFSSVKSKLAKQYI</sequence>
<dbReference type="GO" id="GO:0016020">
    <property type="term" value="C:membrane"/>
    <property type="evidence" value="ECO:0007669"/>
    <property type="project" value="UniProtKB-SubCell"/>
</dbReference>
<feature type="domain" description="G-protein coupled receptors family 1 profile" evidence="6">
    <location>
        <begin position="54"/>
        <end position="339"/>
    </location>
</feature>
<dbReference type="PANTHER" id="PTHR22751:SF166">
    <property type="entry name" value="G-PROTEIN COUPLED RECEPTORS FAMILY 1 PROFILE DOMAIN-CONTAINING PROTEIN"/>
    <property type="match status" value="1"/>
</dbReference>
<dbReference type="OMA" id="WAFITIR"/>
<protein>
    <recommendedName>
        <fullName evidence="6">G-protein coupled receptors family 1 profile domain-containing protein</fullName>
    </recommendedName>
</protein>
<feature type="transmembrane region" description="Helical" evidence="5">
    <location>
        <begin position="283"/>
        <end position="308"/>
    </location>
</feature>
<dbReference type="Pfam" id="PF10324">
    <property type="entry name" value="7TM_GPCR_Srw"/>
    <property type="match status" value="1"/>
</dbReference>
<dbReference type="HOGENOM" id="CLU_043715_0_1_1"/>
<keyword evidence="4 5" id="KW-0472">Membrane</keyword>
<comment type="subcellular location">
    <subcellularLocation>
        <location evidence="1">Membrane</location>
    </subcellularLocation>
</comment>
<evidence type="ECO:0000256" key="3">
    <source>
        <dbReference type="ARBA" id="ARBA00022989"/>
    </source>
</evidence>
<evidence type="ECO:0000256" key="5">
    <source>
        <dbReference type="SAM" id="Phobius"/>
    </source>
</evidence>